<protein>
    <submittedName>
        <fullName evidence="3">Endoribonuclease L-PSP protein</fullName>
    </submittedName>
    <submittedName>
        <fullName evidence="2">Putative endoribonuclease L-PSP family protein</fullName>
    </submittedName>
</protein>
<keyword evidence="5" id="KW-1185">Reference proteome</keyword>
<dbReference type="AlphaFoldDB" id="A0A2W1F5S4"/>
<evidence type="ECO:0000313" key="3">
    <source>
        <dbReference type="EMBL" id="KAI1513031.1"/>
    </source>
</evidence>
<feature type="region of interest" description="Disordered" evidence="1">
    <location>
        <begin position="1"/>
        <end position="21"/>
    </location>
</feature>
<dbReference type="Gene3D" id="3.30.1330.40">
    <property type="entry name" value="RutC-like"/>
    <property type="match status" value="1"/>
</dbReference>
<comment type="caution">
    <text evidence="2">The sequence shown here is derived from an EMBL/GenBank/DDBJ whole genome shotgun (WGS) entry which is preliminary data.</text>
</comment>
<reference evidence="3" key="2">
    <citation type="submission" date="2021-05" db="EMBL/GenBank/DDBJ databases">
        <authorList>
            <person name="Moolhuijzen P.M."/>
            <person name="Moffat C.S."/>
        </authorList>
    </citation>
    <scope>NUCLEOTIDE SEQUENCE</scope>
    <source>
        <strain evidence="3">86-124</strain>
    </source>
</reference>
<dbReference type="OMA" id="RHYIVKE"/>
<proteinExistence type="predicted"/>
<evidence type="ECO:0000313" key="4">
    <source>
        <dbReference type="Proteomes" id="UP000245464"/>
    </source>
</evidence>
<dbReference type="PANTHER" id="PTHR43857">
    <property type="entry name" value="BLR7761 PROTEIN"/>
    <property type="match status" value="1"/>
</dbReference>
<reference evidence="3" key="3">
    <citation type="journal article" date="2022" name="bioRxiv">
        <title>A global pangenome for the wheat fungal pathogen Pyrenophora tritici-repentis and prediction of effector protein structural homology.</title>
        <authorList>
            <person name="Moolhuijzen P."/>
            <person name="See P.T."/>
            <person name="Shi G."/>
            <person name="Powell H.R."/>
            <person name="Cockram J."/>
            <person name="Jorgensen L.N."/>
            <person name="Benslimane H."/>
            <person name="Strelkov S.E."/>
            <person name="Turner J."/>
            <person name="Liu Z."/>
            <person name="Moffat C.S."/>
        </authorList>
    </citation>
    <scope>NUCLEOTIDE SEQUENCE</scope>
    <source>
        <strain evidence="3">86-124</strain>
    </source>
</reference>
<sequence length="149" mass="16044">MTSNKPNGFNPPDVPQPPPTYSQVCVTPILPSSKLVTLAGQTGRKLDGTIPSTIKEQARVAYESINKCLAAAGATPRDIIHVRHYIMSVTGHVEVDAEDIVDRGWGELWTEYMDQSAGGHRPSDTVVGVASLAKKDVLYECEVTVIVNG</sequence>
<dbReference type="CDD" id="cd00448">
    <property type="entry name" value="YjgF_YER057c_UK114_family"/>
    <property type="match status" value="1"/>
</dbReference>
<dbReference type="Proteomes" id="UP000249757">
    <property type="component" value="Unassembled WGS sequence"/>
</dbReference>
<dbReference type="EMBL" id="NQIK02000001">
    <property type="protein sequence ID" value="KAF7579160.1"/>
    <property type="molecule type" value="Genomic_DNA"/>
</dbReference>
<dbReference type="SUPFAM" id="SSF55298">
    <property type="entry name" value="YjgF-like"/>
    <property type="match status" value="1"/>
</dbReference>
<dbReference type="PANTHER" id="PTHR43857:SF1">
    <property type="entry name" value="YJGH FAMILY PROTEIN"/>
    <property type="match status" value="1"/>
</dbReference>
<dbReference type="EMBL" id="NRDI02000010">
    <property type="protein sequence ID" value="KAI1513031.1"/>
    <property type="molecule type" value="Genomic_DNA"/>
</dbReference>
<evidence type="ECO:0000256" key="1">
    <source>
        <dbReference type="SAM" id="MobiDB-lite"/>
    </source>
</evidence>
<dbReference type="InterPro" id="IPR006175">
    <property type="entry name" value="YjgF/YER057c/UK114"/>
</dbReference>
<evidence type="ECO:0000313" key="2">
    <source>
        <dbReference type="EMBL" id="KAF7579160.1"/>
    </source>
</evidence>
<gene>
    <name evidence="3" type="ORF">Ptr86124_008051</name>
    <name evidence="2" type="ORF">PtrM4_034000</name>
</gene>
<name>A0A2W1F5S4_9PLEO</name>
<accession>A0A2W1F5S4</accession>
<dbReference type="OrthoDB" id="309640at2759"/>
<dbReference type="Proteomes" id="UP000245464">
    <property type="component" value="Chromosome 1"/>
</dbReference>
<evidence type="ECO:0000313" key="5">
    <source>
        <dbReference type="Proteomes" id="UP000249757"/>
    </source>
</evidence>
<reference evidence="5" key="4">
    <citation type="journal article" date="2022" name="Microb. Genom.">
        <title>A global pangenome for the wheat fungal pathogen Pyrenophora tritici-repentis and prediction of effector protein structural homology.</title>
        <authorList>
            <person name="Moolhuijzen P.M."/>
            <person name="See P.T."/>
            <person name="Shi G."/>
            <person name="Powell H.R."/>
            <person name="Cockram J."/>
            <person name="Jorgensen L.N."/>
            <person name="Benslimane H."/>
            <person name="Strelkov S.E."/>
            <person name="Turner J."/>
            <person name="Liu Z."/>
            <person name="Moffat C.S."/>
        </authorList>
    </citation>
    <scope>NUCLEOTIDE SEQUENCE [LARGE SCALE GENOMIC DNA]</scope>
</reference>
<dbReference type="Pfam" id="PF01042">
    <property type="entry name" value="Ribonuc_L-PSP"/>
    <property type="match status" value="1"/>
</dbReference>
<dbReference type="InterPro" id="IPR035959">
    <property type="entry name" value="RutC-like_sf"/>
</dbReference>
<organism evidence="2 4">
    <name type="scientific">Pyrenophora tritici-repentis</name>
    <dbReference type="NCBI Taxonomy" id="45151"/>
    <lineage>
        <taxon>Eukaryota</taxon>
        <taxon>Fungi</taxon>
        <taxon>Dikarya</taxon>
        <taxon>Ascomycota</taxon>
        <taxon>Pezizomycotina</taxon>
        <taxon>Dothideomycetes</taxon>
        <taxon>Pleosporomycetidae</taxon>
        <taxon>Pleosporales</taxon>
        <taxon>Pleosporineae</taxon>
        <taxon>Pleosporaceae</taxon>
        <taxon>Pyrenophora</taxon>
    </lineage>
</organism>
<reference evidence="2 4" key="1">
    <citation type="journal article" date="2018" name="BMC Genomics">
        <title>Comparative genomics of the wheat fungal pathogen Pyrenophora tritici-repentis reveals chromosomal variations and genome plasticity.</title>
        <authorList>
            <person name="Moolhuijzen P."/>
            <person name="See P.T."/>
            <person name="Hane J.K."/>
            <person name="Shi G."/>
            <person name="Liu Z."/>
            <person name="Oliver R.P."/>
            <person name="Moffat C.S."/>
        </authorList>
    </citation>
    <scope>NUCLEOTIDE SEQUENCE [LARGE SCALE GENOMIC DNA]</scope>
    <source>
        <strain evidence="2">M4</strain>
    </source>
</reference>